<proteinExistence type="predicted"/>
<accession>A0A0F9LED7</accession>
<dbReference type="EMBL" id="LAZR01007383">
    <property type="protein sequence ID" value="KKM85611.1"/>
    <property type="molecule type" value="Genomic_DNA"/>
</dbReference>
<comment type="caution">
    <text evidence="1">The sequence shown here is derived from an EMBL/GenBank/DDBJ whole genome shotgun (WGS) entry which is preliminary data.</text>
</comment>
<protein>
    <recommendedName>
        <fullName evidence="2">Orphan protein</fullName>
    </recommendedName>
</protein>
<name>A0A0F9LED7_9ZZZZ</name>
<dbReference type="AlphaFoldDB" id="A0A0F9LED7"/>
<gene>
    <name evidence="1" type="ORF">LCGC14_1287330</name>
</gene>
<reference evidence="1" key="1">
    <citation type="journal article" date="2015" name="Nature">
        <title>Complex archaea that bridge the gap between prokaryotes and eukaryotes.</title>
        <authorList>
            <person name="Spang A."/>
            <person name="Saw J.H."/>
            <person name="Jorgensen S.L."/>
            <person name="Zaremba-Niedzwiedzka K."/>
            <person name="Martijn J."/>
            <person name="Lind A.E."/>
            <person name="van Eijk R."/>
            <person name="Schleper C."/>
            <person name="Guy L."/>
            <person name="Ettema T.J."/>
        </authorList>
    </citation>
    <scope>NUCLEOTIDE SEQUENCE</scope>
</reference>
<organism evidence="1">
    <name type="scientific">marine sediment metagenome</name>
    <dbReference type="NCBI Taxonomy" id="412755"/>
    <lineage>
        <taxon>unclassified sequences</taxon>
        <taxon>metagenomes</taxon>
        <taxon>ecological metagenomes</taxon>
    </lineage>
</organism>
<evidence type="ECO:0000313" key="1">
    <source>
        <dbReference type="EMBL" id="KKM85611.1"/>
    </source>
</evidence>
<sequence length="99" mass="10849">MPLITDQQPAEQIKQLLCELETLVNNNDADAAALQLGALNTCLKSWCESAEQPSSDELITTQAHINAILTQANIHKDDSFKALLKHKKSDKAISAYKST</sequence>
<evidence type="ECO:0008006" key="2">
    <source>
        <dbReference type="Google" id="ProtNLM"/>
    </source>
</evidence>